<dbReference type="RefSeq" id="WP_274151668.1">
    <property type="nucleotide sequence ID" value="NZ_CP117811.1"/>
</dbReference>
<dbReference type="PANTHER" id="PTHR35889">
    <property type="entry name" value="CYCLOINULO-OLIGOSACCHARIDE FRUCTANOTRANSFERASE-RELATED"/>
    <property type="match status" value="1"/>
</dbReference>
<feature type="domain" description="DUF1553" evidence="3">
    <location>
        <begin position="624"/>
        <end position="882"/>
    </location>
</feature>
<dbReference type="InterPro" id="IPR011429">
    <property type="entry name" value="Cyt_c_Planctomycete-type"/>
</dbReference>
<evidence type="ECO:0000313" key="5">
    <source>
        <dbReference type="EMBL" id="WDE97343.1"/>
    </source>
</evidence>
<accession>A0ABY7VVN0</accession>
<protein>
    <submittedName>
        <fullName evidence="5">PSD1 and planctomycete cytochrome C domain-containing protein</fullName>
    </submittedName>
</protein>
<dbReference type="Pfam" id="PF07583">
    <property type="entry name" value="PSCyt2"/>
    <property type="match status" value="2"/>
</dbReference>
<feature type="domain" description="Cytochrome C Planctomycete-type" evidence="4">
    <location>
        <begin position="32"/>
        <end position="95"/>
    </location>
</feature>
<dbReference type="Pfam" id="PF07635">
    <property type="entry name" value="PSCyt1"/>
    <property type="match status" value="1"/>
</dbReference>
<evidence type="ECO:0000259" key="4">
    <source>
        <dbReference type="Pfam" id="PF07635"/>
    </source>
</evidence>
<keyword evidence="6" id="KW-1185">Reference proteome</keyword>
<dbReference type="Gene3D" id="2.60.120.260">
    <property type="entry name" value="Galactose-binding domain-like"/>
    <property type="match status" value="1"/>
</dbReference>
<dbReference type="Pfam" id="PF07587">
    <property type="entry name" value="PSD1"/>
    <property type="match status" value="1"/>
</dbReference>
<reference evidence="5 6" key="1">
    <citation type="submission" date="2023-02" db="EMBL/GenBank/DDBJ databases">
        <title>Genome sequence of Lentisphaera profundi SAORIC-696.</title>
        <authorList>
            <person name="Kim e."/>
            <person name="Cho J.-C."/>
            <person name="Choi A."/>
            <person name="Kang I."/>
        </authorList>
    </citation>
    <scope>NUCLEOTIDE SEQUENCE [LARGE SCALE GENOMIC DNA]</scope>
    <source>
        <strain evidence="5 6">SAORIC-696</strain>
    </source>
</reference>
<evidence type="ECO:0000259" key="2">
    <source>
        <dbReference type="Pfam" id="PF07583"/>
    </source>
</evidence>
<evidence type="ECO:0000313" key="6">
    <source>
        <dbReference type="Proteomes" id="UP001214250"/>
    </source>
</evidence>
<sequence length="930" mass="105911">MKTFLLSLFLSTSLFAEVSFNKDIRPILSKYCFHCHGPDDESREKKLRLDISTGEMGAYRTRRDKTAIKPGDALKSHVYLRIISDNEDKIMPPPESKKEMNAAEIALIKEWIEEGAEYRGHWAFEKPKKKSLPVVKKRDWTQNEIDYFILSELEKKGLSPSDKADKRTLIRRLYLDLTGMSPTLKEVNDFLADESAQAYEKLVDQILTKDAHAERLALDWLDTARYSDTNGYSIDDHRDMWAWRDWVIKSFMDNKPYDQFVTEQVAGDLLVTKPIQDRPETFWIWKKDLQANEKINLKKRFHIDSLPKEALLKATCDDNFTFKINGQLVGSSEHWNKPLSVDIAKYLKKGHNDIFVHAENQASIGGFVAVLTLDDDYIVTDKTWQAQLPNKPWAKAVERDAYGKGPWAEVLKLEQKQKLTEEEVQKVIATGFLRNGMNTHEGGTLPEEYITFYHNDKVDTVSTTFMGLTTKCAQCHDHKFDPIAQKDFYSMYAFFNNSSESGMGAGKGGNSNPVLKVNSLLTPKGKMIGAHKKRIAELRERQAEIKKKKDYLGFTSDKGVGNIEIEIRALQSQIDKGQTSVMIMDWKEKKTHVRIRGQYDQLGEEVSPAALGQILAFDDKYPKNRLGLAQWILAEDNPLTARVAVNRYWQLIFGTGIVKTAEDFGSQGEYPSHLDLLDSLAIDLRQHDWDIRRLIKNIVMSATYQQSSRHNAEAAKIDPYNRLHHRAPSFRLTAEFVRDNALMISGLLDENVGGPSVYPVQPLGLWAQISHFGHGSFTAQAYFDGKMMRRSMYSVIKRTGAHPAMAAFDAPSRETCTVRRQQTNTPLQSLVMLNDPQFTQAAEALAIRMKKHSNSLKEQLQHGFILSTGREPNGKELQALLKAYDKQLEYYKKELDHLMKLSGAHGDKKMGALIISASLLLNLSESMTRN</sequence>
<dbReference type="InterPro" id="IPR022655">
    <property type="entry name" value="DUF1553"/>
</dbReference>
<dbReference type="Proteomes" id="UP001214250">
    <property type="component" value="Chromosome 1"/>
</dbReference>
<keyword evidence="1" id="KW-0732">Signal</keyword>
<proteinExistence type="predicted"/>
<organism evidence="5 6">
    <name type="scientific">Lentisphaera profundi</name>
    <dbReference type="NCBI Taxonomy" id="1658616"/>
    <lineage>
        <taxon>Bacteria</taxon>
        <taxon>Pseudomonadati</taxon>
        <taxon>Lentisphaerota</taxon>
        <taxon>Lentisphaeria</taxon>
        <taxon>Lentisphaerales</taxon>
        <taxon>Lentisphaeraceae</taxon>
        <taxon>Lentisphaera</taxon>
    </lineage>
</organism>
<dbReference type="InterPro" id="IPR008979">
    <property type="entry name" value="Galactose-bd-like_sf"/>
</dbReference>
<feature type="domain" description="DUF1549" evidence="2">
    <location>
        <begin position="144"/>
        <end position="296"/>
    </location>
</feature>
<gene>
    <name evidence="5" type="ORF">PQO03_05180</name>
</gene>
<feature type="chain" id="PRO_5047076991" evidence="1">
    <location>
        <begin position="17"/>
        <end position="930"/>
    </location>
</feature>
<dbReference type="PANTHER" id="PTHR35889:SF3">
    <property type="entry name" value="F-BOX DOMAIN-CONTAINING PROTEIN"/>
    <property type="match status" value="1"/>
</dbReference>
<feature type="signal peptide" evidence="1">
    <location>
        <begin position="1"/>
        <end position="16"/>
    </location>
</feature>
<feature type="domain" description="DUF1549" evidence="2">
    <location>
        <begin position="419"/>
        <end position="499"/>
    </location>
</feature>
<name>A0ABY7VVN0_9BACT</name>
<dbReference type="InterPro" id="IPR011444">
    <property type="entry name" value="DUF1549"/>
</dbReference>
<evidence type="ECO:0000259" key="3">
    <source>
        <dbReference type="Pfam" id="PF07587"/>
    </source>
</evidence>
<evidence type="ECO:0000256" key="1">
    <source>
        <dbReference type="SAM" id="SignalP"/>
    </source>
</evidence>
<dbReference type="SUPFAM" id="SSF49785">
    <property type="entry name" value="Galactose-binding domain-like"/>
    <property type="match status" value="1"/>
</dbReference>
<dbReference type="EMBL" id="CP117811">
    <property type="protein sequence ID" value="WDE97343.1"/>
    <property type="molecule type" value="Genomic_DNA"/>
</dbReference>